<evidence type="ECO:0000313" key="1">
    <source>
        <dbReference type="EMBL" id="KAI9386465.1"/>
    </source>
</evidence>
<organism evidence="1 2">
    <name type="scientific">Populus trichocarpa</name>
    <name type="common">Western balsam poplar</name>
    <name type="synonym">Populus balsamifera subsp. trichocarpa</name>
    <dbReference type="NCBI Taxonomy" id="3694"/>
    <lineage>
        <taxon>Eukaryota</taxon>
        <taxon>Viridiplantae</taxon>
        <taxon>Streptophyta</taxon>
        <taxon>Embryophyta</taxon>
        <taxon>Tracheophyta</taxon>
        <taxon>Spermatophyta</taxon>
        <taxon>Magnoliopsida</taxon>
        <taxon>eudicotyledons</taxon>
        <taxon>Gunneridae</taxon>
        <taxon>Pentapetalae</taxon>
        <taxon>rosids</taxon>
        <taxon>fabids</taxon>
        <taxon>Malpighiales</taxon>
        <taxon>Salicaceae</taxon>
        <taxon>Saliceae</taxon>
        <taxon>Populus</taxon>
    </lineage>
</organism>
<evidence type="ECO:0000313" key="2">
    <source>
        <dbReference type="Proteomes" id="UP000006729"/>
    </source>
</evidence>
<gene>
    <name evidence="1" type="ORF">POPTR_010G028401v4</name>
</gene>
<keyword evidence="2" id="KW-1185">Reference proteome</keyword>
<dbReference type="Proteomes" id="UP000006729">
    <property type="component" value="Chromosome 10"/>
</dbReference>
<accession>A0ACC0SA99</accession>
<reference evidence="1 2" key="1">
    <citation type="journal article" date="2006" name="Science">
        <title>The genome of black cottonwood, Populus trichocarpa (Torr. &amp; Gray).</title>
        <authorList>
            <person name="Tuskan G.A."/>
            <person name="Difazio S."/>
            <person name="Jansson S."/>
            <person name="Bohlmann J."/>
            <person name="Grigoriev I."/>
            <person name="Hellsten U."/>
            <person name="Putnam N."/>
            <person name="Ralph S."/>
            <person name="Rombauts S."/>
            <person name="Salamov A."/>
            <person name="Schein J."/>
            <person name="Sterck L."/>
            <person name="Aerts A."/>
            <person name="Bhalerao R.R."/>
            <person name="Bhalerao R.P."/>
            <person name="Blaudez D."/>
            <person name="Boerjan W."/>
            <person name="Brun A."/>
            <person name="Brunner A."/>
            <person name="Busov V."/>
            <person name="Campbell M."/>
            <person name="Carlson J."/>
            <person name="Chalot M."/>
            <person name="Chapman J."/>
            <person name="Chen G.L."/>
            <person name="Cooper D."/>
            <person name="Coutinho P.M."/>
            <person name="Couturier J."/>
            <person name="Covert S."/>
            <person name="Cronk Q."/>
            <person name="Cunningham R."/>
            <person name="Davis J."/>
            <person name="Degroeve S."/>
            <person name="Dejardin A."/>
            <person name="Depamphilis C."/>
            <person name="Detter J."/>
            <person name="Dirks B."/>
            <person name="Dubchak I."/>
            <person name="Duplessis S."/>
            <person name="Ehlting J."/>
            <person name="Ellis B."/>
            <person name="Gendler K."/>
            <person name="Goodstein D."/>
            <person name="Gribskov M."/>
            <person name="Grimwood J."/>
            <person name="Groover A."/>
            <person name="Gunter L."/>
            <person name="Hamberger B."/>
            <person name="Heinze B."/>
            <person name="Helariutta Y."/>
            <person name="Henrissat B."/>
            <person name="Holligan D."/>
            <person name="Holt R."/>
            <person name="Huang W."/>
            <person name="Islam-Faridi N."/>
            <person name="Jones S."/>
            <person name="Jones-Rhoades M."/>
            <person name="Jorgensen R."/>
            <person name="Joshi C."/>
            <person name="Kangasjarvi J."/>
            <person name="Karlsson J."/>
            <person name="Kelleher C."/>
            <person name="Kirkpatrick R."/>
            <person name="Kirst M."/>
            <person name="Kohler A."/>
            <person name="Kalluri U."/>
            <person name="Larimer F."/>
            <person name="Leebens-Mack J."/>
            <person name="Leple J.C."/>
            <person name="Locascio P."/>
            <person name="Lou Y."/>
            <person name="Lucas S."/>
            <person name="Martin F."/>
            <person name="Montanini B."/>
            <person name="Napoli C."/>
            <person name="Nelson D.R."/>
            <person name="Nelson C."/>
            <person name="Nieminen K."/>
            <person name="Nilsson O."/>
            <person name="Pereda V."/>
            <person name="Peter G."/>
            <person name="Philippe R."/>
            <person name="Pilate G."/>
            <person name="Poliakov A."/>
            <person name="Razumovskaya J."/>
            <person name="Richardson P."/>
            <person name="Rinaldi C."/>
            <person name="Ritland K."/>
            <person name="Rouze P."/>
            <person name="Ryaboy D."/>
            <person name="Schmutz J."/>
            <person name="Schrader J."/>
            <person name="Segerman B."/>
            <person name="Shin H."/>
            <person name="Siddiqui A."/>
            <person name="Sterky F."/>
            <person name="Terry A."/>
            <person name="Tsai C.J."/>
            <person name="Uberbacher E."/>
            <person name="Unneberg P."/>
            <person name="Vahala J."/>
            <person name="Wall K."/>
            <person name="Wessler S."/>
            <person name="Yang G."/>
            <person name="Yin T."/>
            <person name="Douglas C."/>
            <person name="Marra M."/>
            <person name="Sandberg G."/>
            <person name="Van de Peer Y."/>
            <person name="Rokhsar D."/>
        </authorList>
    </citation>
    <scope>NUCLEOTIDE SEQUENCE [LARGE SCALE GENOMIC DNA]</scope>
    <source>
        <strain evidence="2">cv. Nisqually</strain>
    </source>
</reference>
<protein>
    <submittedName>
        <fullName evidence="1">Uncharacterized protein</fullName>
    </submittedName>
</protein>
<proteinExistence type="predicted"/>
<dbReference type="EMBL" id="CM009299">
    <property type="protein sequence ID" value="KAI9386465.1"/>
    <property type="molecule type" value="Genomic_DNA"/>
</dbReference>
<sequence>MPTKRGCCGLVGVFVSGLGVTPEVLDWSRGETWMICAGSSCGCYGDKVMVYMG</sequence>
<name>A0ACC0SA99_POPTR</name>
<comment type="caution">
    <text evidence="1">The sequence shown here is derived from an EMBL/GenBank/DDBJ whole genome shotgun (WGS) entry which is preliminary data.</text>
</comment>